<dbReference type="Proteomes" id="UP000664349">
    <property type="component" value="Unassembled WGS sequence"/>
</dbReference>
<gene>
    <name evidence="1" type="ORF">J1C50_13850</name>
</gene>
<dbReference type="InterPro" id="IPR013321">
    <property type="entry name" value="Arc_rbn_hlx_hlx"/>
</dbReference>
<keyword evidence="2" id="KW-1185">Reference proteome</keyword>
<organism evidence="1 2">
    <name type="scientific">Chromobacterium haemolyticum</name>
    <dbReference type="NCBI Taxonomy" id="394935"/>
    <lineage>
        <taxon>Bacteria</taxon>
        <taxon>Pseudomonadati</taxon>
        <taxon>Pseudomonadota</taxon>
        <taxon>Betaproteobacteria</taxon>
        <taxon>Neisseriales</taxon>
        <taxon>Chromobacteriaceae</taxon>
        <taxon>Chromobacterium</taxon>
    </lineage>
</organism>
<evidence type="ECO:0008006" key="3">
    <source>
        <dbReference type="Google" id="ProtNLM"/>
    </source>
</evidence>
<dbReference type="Gene3D" id="1.10.1220.10">
    <property type="entry name" value="Met repressor-like"/>
    <property type="match status" value="1"/>
</dbReference>
<dbReference type="RefSeq" id="WP_200122804.1">
    <property type="nucleotide sequence ID" value="NZ_JAEILV010000009.1"/>
</dbReference>
<comment type="caution">
    <text evidence="1">The sequence shown here is derived from an EMBL/GenBank/DDBJ whole genome shotgun (WGS) entry which is preliminary data.</text>
</comment>
<evidence type="ECO:0000313" key="1">
    <source>
        <dbReference type="EMBL" id="MBO0416593.1"/>
    </source>
</evidence>
<reference evidence="1 2" key="1">
    <citation type="submission" date="2021-03" db="EMBL/GenBank/DDBJ databases">
        <title>First Case of infection caused by Chromobacterium haemolyticum derived from water in China.</title>
        <authorList>
            <person name="Chen J."/>
            <person name="Liu C."/>
        </authorList>
    </citation>
    <scope>NUCLEOTIDE SEQUENCE [LARGE SCALE GENOMIC DNA]</scope>
    <source>
        <strain evidence="1 2">WJ-5</strain>
    </source>
</reference>
<accession>A0ABS3GPB5</accession>
<dbReference type="SUPFAM" id="SSF47598">
    <property type="entry name" value="Ribbon-helix-helix"/>
    <property type="match status" value="1"/>
</dbReference>
<dbReference type="EMBL" id="JAFLRD010000010">
    <property type="protein sequence ID" value="MBO0416593.1"/>
    <property type="molecule type" value="Genomic_DNA"/>
</dbReference>
<name>A0ABS3GPB5_9NEIS</name>
<proteinExistence type="predicted"/>
<sequence length="61" mass="7106">MVEKDRKDRFIIRFDRDTTRVGLKVMAAKNRRSMNDEILHLIDKGWEVLYGGKPGDEDKAA</sequence>
<protein>
    <recommendedName>
        <fullName evidence="3">Arc-like DNA binding domain-containing protein</fullName>
    </recommendedName>
</protein>
<evidence type="ECO:0000313" key="2">
    <source>
        <dbReference type="Proteomes" id="UP000664349"/>
    </source>
</evidence>
<dbReference type="InterPro" id="IPR010985">
    <property type="entry name" value="Ribbon_hlx_hlx"/>
</dbReference>